<comment type="caution">
    <text evidence="1">The sequence shown here is derived from an EMBL/GenBank/DDBJ whole genome shotgun (WGS) entry which is preliminary data.</text>
</comment>
<accession>A0A8J2Y7F1</accession>
<dbReference type="NCBIfam" id="TIGR02254">
    <property type="entry name" value="YjjG_YfnB"/>
    <property type="match status" value="1"/>
</dbReference>
<protein>
    <submittedName>
        <fullName evidence="1">Noncanonical pyrimidine nucleotidase, YjjG family protein</fullName>
    </submittedName>
</protein>
<dbReference type="PANTHER" id="PTHR47478:SF1">
    <property type="entry name" value="PYRIMIDINE 5'-NUCLEOTIDASE YJJG"/>
    <property type="match status" value="1"/>
</dbReference>
<dbReference type="PRINTS" id="PR00413">
    <property type="entry name" value="HADHALOGNASE"/>
</dbReference>
<keyword evidence="2" id="KW-1185">Reference proteome</keyword>
<dbReference type="Gene3D" id="1.10.150.240">
    <property type="entry name" value="Putative phosphatase, domain 2"/>
    <property type="match status" value="1"/>
</dbReference>
<evidence type="ECO:0000313" key="1">
    <source>
        <dbReference type="EMBL" id="GGD87400.1"/>
    </source>
</evidence>
<dbReference type="RefSeq" id="WP_188439986.1">
    <property type="nucleotide sequence ID" value="NZ_BMGK01000003.1"/>
</dbReference>
<sequence>MFKDKNITDLFFDLDHTLWDFEKNSALAFKNVFEHHKIEMDLPGFLKIYEPINFEYWKRYRDEEVTKQELRRGRLTDTFNQLKLEFPLEMIDAMAVSYIDFLPNNNYLFEGTIELLDFLKPNFNLHIITNGFEEVQFKKLKNSNIDSYFKTVTNSERVGVKKPNPKIFQHALQFANATPQNSVMIGDNFEADILGAKAVGMHTLYFNPLGSTNEEHPTVQQLLEIKKLF</sequence>
<dbReference type="NCBIfam" id="TIGR01509">
    <property type="entry name" value="HAD-SF-IA-v3"/>
    <property type="match status" value="1"/>
</dbReference>
<dbReference type="CDD" id="cd04305">
    <property type="entry name" value="HAD_Neu5Ac-Pase_like"/>
    <property type="match status" value="1"/>
</dbReference>
<reference evidence="1" key="1">
    <citation type="journal article" date="2014" name="Int. J. Syst. Evol. Microbiol.">
        <title>Complete genome sequence of Corynebacterium casei LMG S-19264T (=DSM 44701T), isolated from a smear-ripened cheese.</title>
        <authorList>
            <consortium name="US DOE Joint Genome Institute (JGI-PGF)"/>
            <person name="Walter F."/>
            <person name="Albersmeier A."/>
            <person name="Kalinowski J."/>
            <person name="Ruckert C."/>
        </authorList>
    </citation>
    <scope>NUCLEOTIDE SEQUENCE</scope>
    <source>
        <strain evidence="1">CGMCC 1.12924</strain>
    </source>
</reference>
<dbReference type="InterPro" id="IPR023214">
    <property type="entry name" value="HAD_sf"/>
</dbReference>
<gene>
    <name evidence="1" type="ORF">GCM10011312_09330</name>
</gene>
<dbReference type="Gene3D" id="3.40.50.1000">
    <property type="entry name" value="HAD superfamily/HAD-like"/>
    <property type="match status" value="1"/>
</dbReference>
<dbReference type="AlphaFoldDB" id="A0A8J2Y7F1"/>
<proteinExistence type="predicted"/>
<name>A0A8J2Y7F1_9FLAO</name>
<dbReference type="InterPro" id="IPR006439">
    <property type="entry name" value="HAD-SF_hydro_IA"/>
</dbReference>
<dbReference type="PANTHER" id="PTHR47478">
    <property type="match status" value="1"/>
</dbReference>
<evidence type="ECO:0000313" key="2">
    <source>
        <dbReference type="Proteomes" id="UP000652231"/>
    </source>
</evidence>
<dbReference type="NCBIfam" id="TIGR01549">
    <property type="entry name" value="HAD-SF-IA-v1"/>
    <property type="match status" value="1"/>
</dbReference>
<dbReference type="GO" id="GO:0008253">
    <property type="term" value="F:5'-nucleotidase activity"/>
    <property type="evidence" value="ECO:0007669"/>
    <property type="project" value="InterPro"/>
</dbReference>
<dbReference type="SFLD" id="SFLDS00003">
    <property type="entry name" value="Haloacid_Dehalogenase"/>
    <property type="match status" value="1"/>
</dbReference>
<dbReference type="SUPFAM" id="SSF56784">
    <property type="entry name" value="HAD-like"/>
    <property type="match status" value="1"/>
</dbReference>
<dbReference type="InterPro" id="IPR011951">
    <property type="entry name" value="HAD-SF_hydro_IA_YjjG/PynA"/>
</dbReference>
<dbReference type="EMBL" id="BMGK01000003">
    <property type="protein sequence ID" value="GGD87400.1"/>
    <property type="molecule type" value="Genomic_DNA"/>
</dbReference>
<dbReference type="InterPro" id="IPR052550">
    <property type="entry name" value="Pyrimidine_5'-ntase_YjjG"/>
</dbReference>
<dbReference type="SFLD" id="SFLDG01129">
    <property type="entry name" value="C1.5:_HAD__Beta-PGM__Phosphata"/>
    <property type="match status" value="1"/>
</dbReference>
<dbReference type="Pfam" id="PF00702">
    <property type="entry name" value="Hydrolase"/>
    <property type="match status" value="1"/>
</dbReference>
<dbReference type="Proteomes" id="UP000652231">
    <property type="component" value="Unassembled WGS sequence"/>
</dbReference>
<dbReference type="InterPro" id="IPR036412">
    <property type="entry name" value="HAD-like_sf"/>
</dbReference>
<reference evidence="1" key="2">
    <citation type="submission" date="2020-09" db="EMBL/GenBank/DDBJ databases">
        <authorList>
            <person name="Sun Q."/>
            <person name="Zhou Y."/>
        </authorList>
    </citation>
    <scope>NUCLEOTIDE SEQUENCE</scope>
    <source>
        <strain evidence="1">CGMCC 1.12924</strain>
    </source>
</reference>
<organism evidence="1 2">
    <name type="scientific">Planktosalinus lacus</name>
    <dbReference type="NCBI Taxonomy" id="1526573"/>
    <lineage>
        <taxon>Bacteria</taxon>
        <taxon>Pseudomonadati</taxon>
        <taxon>Bacteroidota</taxon>
        <taxon>Flavobacteriia</taxon>
        <taxon>Flavobacteriales</taxon>
        <taxon>Flavobacteriaceae</taxon>
        <taxon>Planktosalinus</taxon>
    </lineage>
</organism>
<dbReference type="InterPro" id="IPR023198">
    <property type="entry name" value="PGP-like_dom2"/>
</dbReference>